<proteinExistence type="predicted"/>
<organism evidence="1 2">
    <name type="scientific">Carex littledalei</name>
    <dbReference type="NCBI Taxonomy" id="544730"/>
    <lineage>
        <taxon>Eukaryota</taxon>
        <taxon>Viridiplantae</taxon>
        <taxon>Streptophyta</taxon>
        <taxon>Embryophyta</taxon>
        <taxon>Tracheophyta</taxon>
        <taxon>Spermatophyta</taxon>
        <taxon>Magnoliopsida</taxon>
        <taxon>Liliopsida</taxon>
        <taxon>Poales</taxon>
        <taxon>Cyperaceae</taxon>
        <taxon>Cyperoideae</taxon>
        <taxon>Cariceae</taxon>
        <taxon>Carex</taxon>
        <taxon>Carex subgen. Euthyceras</taxon>
    </lineage>
</organism>
<dbReference type="AlphaFoldDB" id="A0A833QK85"/>
<keyword evidence="2" id="KW-1185">Reference proteome</keyword>
<reference evidence="1" key="1">
    <citation type="submission" date="2020-01" db="EMBL/GenBank/DDBJ databases">
        <title>Genome sequence of Kobresia littledalei, the first chromosome-level genome in the family Cyperaceae.</title>
        <authorList>
            <person name="Qu G."/>
        </authorList>
    </citation>
    <scope>NUCLEOTIDE SEQUENCE</scope>
    <source>
        <strain evidence="1">C.B.Clarke</strain>
        <tissue evidence="1">Leaf</tissue>
    </source>
</reference>
<evidence type="ECO:0000313" key="2">
    <source>
        <dbReference type="Proteomes" id="UP000623129"/>
    </source>
</evidence>
<evidence type="ECO:0000313" key="1">
    <source>
        <dbReference type="EMBL" id="KAF3327770.1"/>
    </source>
</evidence>
<gene>
    <name evidence="1" type="ORF">FCM35_KLT06376</name>
</gene>
<dbReference type="EMBL" id="SWLB01000016">
    <property type="protein sequence ID" value="KAF3327770.1"/>
    <property type="molecule type" value="Genomic_DNA"/>
</dbReference>
<protein>
    <submittedName>
        <fullName evidence="1">Proteasome subunit beta type-6-like protein</fullName>
    </submittedName>
</protein>
<name>A0A833QK85_9POAL</name>
<keyword evidence="1" id="KW-0647">Proteasome</keyword>
<dbReference type="OrthoDB" id="7854943at2759"/>
<sequence>MWIAFLCRNGSMILLKAFVINYFYDVYQSRADFIMEIRVNYEHCVDAMARDGASGGVVRTVTINAEGVTRKFYGGDTLPLWHDELEPTNSLLDILSSSVPEPMST</sequence>
<dbReference type="GO" id="GO:0000502">
    <property type="term" value="C:proteasome complex"/>
    <property type="evidence" value="ECO:0007669"/>
    <property type="project" value="UniProtKB-KW"/>
</dbReference>
<comment type="caution">
    <text evidence="1">The sequence shown here is derived from an EMBL/GenBank/DDBJ whole genome shotgun (WGS) entry which is preliminary data.</text>
</comment>
<accession>A0A833QK85</accession>
<dbReference type="Proteomes" id="UP000623129">
    <property type="component" value="Unassembled WGS sequence"/>
</dbReference>